<name>A0A1C3E7C8_9PLAN</name>
<dbReference type="Gene3D" id="3.40.605.10">
    <property type="entry name" value="Aldehyde Dehydrogenase, Chain A, domain 1"/>
    <property type="match status" value="1"/>
</dbReference>
<dbReference type="SUPFAM" id="SSF53720">
    <property type="entry name" value="ALDH-like"/>
    <property type="match status" value="1"/>
</dbReference>
<evidence type="ECO:0000313" key="3">
    <source>
        <dbReference type="EMBL" id="ODA29133.1"/>
    </source>
</evidence>
<dbReference type="InterPro" id="IPR016161">
    <property type="entry name" value="Ald_DH/histidinol_DH"/>
</dbReference>
<protein>
    <submittedName>
        <fullName evidence="3">Ketoglutarate semialdehyde dehydrogenase</fullName>
    </submittedName>
</protein>
<dbReference type="InterPro" id="IPR015590">
    <property type="entry name" value="Aldehyde_DH_dom"/>
</dbReference>
<dbReference type="AlphaFoldDB" id="A0A1C3E7C8"/>
<sequence>MPTAKVLIDGHWISSEGAATFHAMNPRTGETLEEKFPVSPWFEVDKALHSADRAFQECRAWPGERFAAFLERYAERIEARSEELIAAAHAETALPVKPRLADAELPRTISQLKLAAHWAREGSWMRPTIDGKLNIRSTLAPIGPVAVFGPNNFPFAFNSIAGGDFAAAVAAGNPVIAKGHSSHPRTTQLFAEEAQAAADETHMPSGFVQLIYRTSHEDGAQLVSHPLLGAIGYTGGRHAGLYLKSAADAVGKPIYLELSSVNPVVFLPGALAERGEALATEYAASCLMGSGQFCTNPGVVFLISDSAADQFVANVVKAFTANSPQPMLGPGVQRSFLSGVETLSSLGAKLLCGGSAGPSPCTCENTLLQVSGQQFVANAAGFQTEIFGNGALFVTCENLSEISACLKSLEGNLTGAIYSATASTEDEAAYTQLAGILRQKVGRLLNDKMPTGVAVSPAMNHGGPFPATGHPGFTAVGLPASITRFAALHCFDNVRDDRLPPALQNQNPLGLLRLQNGEWTRDPLTVQ</sequence>
<accession>A0A1C3E7C8</accession>
<keyword evidence="4" id="KW-1185">Reference proteome</keyword>
<dbReference type="PANTHER" id="PTHR43353">
    <property type="entry name" value="SUCCINATE-SEMIALDEHYDE DEHYDROGENASE, MITOCHONDRIAL"/>
    <property type="match status" value="1"/>
</dbReference>
<dbReference type="InterPro" id="IPR044151">
    <property type="entry name" value="ALDH_KGSADH"/>
</dbReference>
<dbReference type="EMBL" id="LYDR01000144">
    <property type="protein sequence ID" value="ODA29133.1"/>
    <property type="molecule type" value="Genomic_DNA"/>
</dbReference>
<evidence type="ECO:0000313" key="4">
    <source>
        <dbReference type="Proteomes" id="UP000094828"/>
    </source>
</evidence>
<organism evidence="3 4">
    <name type="scientific">Planctopirus hydrillae</name>
    <dbReference type="NCBI Taxonomy" id="1841610"/>
    <lineage>
        <taxon>Bacteria</taxon>
        <taxon>Pseudomonadati</taxon>
        <taxon>Planctomycetota</taxon>
        <taxon>Planctomycetia</taxon>
        <taxon>Planctomycetales</taxon>
        <taxon>Planctomycetaceae</taxon>
        <taxon>Planctopirus</taxon>
    </lineage>
</organism>
<dbReference type="RefSeq" id="WP_068850445.1">
    <property type="nucleotide sequence ID" value="NZ_LYDR01000144.1"/>
</dbReference>
<dbReference type="Pfam" id="PF00171">
    <property type="entry name" value="Aldedh"/>
    <property type="match status" value="1"/>
</dbReference>
<keyword evidence="1" id="KW-0560">Oxidoreductase</keyword>
<evidence type="ECO:0000259" key="2">
    <source>
        <dbReference type="Pfam" id="PF00171"/>
    </source>
</evidence>
<feature type="domain" description="Aldehyde dehydrogenase" evidence="2">
    <location>
        <begin position="12"/>
        <end position="429"/>
    </location>
</feature>
<evidence type="ECO:0000256" key="1">
    <source>
        <dbReference type="ARBA" id="ARBA00023002"/>
    </source>
</evidence>
<comment type="caution">
    <text evidence="3">The sequence shown here is derived from an EMBL/GenBank/DDBJ whole genome shotgun (WGS) entry which is preliminary data.</text>
</comment>
<reference evidence="3 4" key="1">
    <citation type="submission" date="2016-05" db="EMBL/GenBank/DDBJ databases">
        <title>Genomic and physiological characterization of Planctopirus sp. isolated from fresh water lake.</title>
        <authorList>
            <person name="Subhash Y."/>
            <person name="Ramana C."/>
        </authorList>
    </citation>
    <scope>NUCLEOTIDE SEQUENCE [LARGE SCALE GENOMIC DNA]</scope>
    <source>
        <strain evidence="3 4">JC280</strain>
    </source>
</reference>
<dbReference type="Gene3D" id="3.40.309.10">
    <property type="entry name" value="Aldehyde Dehydrogenase, Chain A, domain 2"/>
    <property type="match status" value="1"/>
</dbReference>
<dbReference type="Proteomes" id="UP000094828">
    <property type="component" value="Unassembled WGS sequence"/>
</dbReference>
<dbReference type="InterPro" id="IPR016163">
    <property type="entry name" value="Ald_DH_C"/>
</dbReference>
<dbReference type="InterPro" id="IPR016162">
    <property type="entry name" value="Ald_DH_N"/>
</dbReference>
<dbReference type="InterPro" id="IPR050740">
    <property type="entry name" value="Aldehyde_DH_Superfamily"/>
</dbReference>
<dbReference type="OrthoDB" id="9770537at2"/>
<dbReference type="CDD" id="cd07129">
    <property type="entry name" value="ALDH_KGSADH"/>
    <property type="match status" value="1"/>
</dbReference>
<dbReference type="GO" id="GO:0016620">
    <property type="term" value="F:oxidoreductase activity, acting on the aldehyde or oxo group of donors, NAD or NADP as acceptor"/>
    <property type="evidence" value="ECO:0007669"/>
    <property type="project" value="InterPro"/>
</dbReference>
<dbReference type="STRING" id="1841610.A6X21_10000"/>
<proteinExistence type="predicted"/>
<gene>
    <name evidence="3" type="ORF">A6X21_10000</name>
</gene>
<dbReference type="PANTHER" id="PTHR43353:SF3">
    <property type="entry name" value="ALDEHYDE DEHYDROGENASE-RELATED"/>
    <property type="match status" value="1"/>
</dbReference>